<dbReference type="SMART" id="SM00028">
    <property type="entry name" value="TPR"/>
    <property type="match status" value="1"/>
</dbReference>
<feature type="region of interest" description="Disordered" evidence="2">
    <location>
        <begin position="210"/>
        <end position="234"/>
    </location>
</feature>
<reference evidence="3 4" key="1">
    <citation type="journal article" date="2015" name="Nature">
        <title>rRNA introns, odd ribosomes, and small enigmatic genomes across a large radiation of phyla.</title>
        <authorList>
            <person name="Brown C.T."/>
            <person name="Hug L.A."/>
            <person name="Thomas B.C."/>
            <person name="Sharon I."/>
            <person name="Castelle C.J."/>
            <person name="Singh A."/>
            <person name="Wilkins M.J."/>
            <person name="Williams K.H."/>
            <person name="Banfield J.F."/>
        </authorList>
    </citation>
    <scope>NUCLEOTIDE SEQUENCE [LARGE SCALE GENOMIC DNA]</scope>
</reference>
<evidence type="ECO:0000256" key="2">
    <source>
        <dbReference type="SAM" id="MobiDB-lite"/>
    </source>
</evidence>
<comment type="caution">
    <text evidence="3">The sequence shown here is derived from an EMBL/GenBank/DDBJ whole genome shotgun (WGS) entry which is preliminary data.</text>
</comment>
<name>A0A0G1CLR1_9BACT</name>
<feature type="compositionally biased region" description="Basic and acidic residues" evidence="2">
    <location>
        <begin position="216"/>
        <end position="228"/>
    </location>
</feature>
<dbReference type="STRING" id="1618446.UV61_C0008G0138"/>
<dbReference type="Proteomes" id="UP000034050">
    <property type="component" value="Unassembled WGS sequence"/>
</dbReference>
<dbReference type="SUPFAM" id="SSF48452">
    <property type="entry name" value="TPR-like"/>
    <property type="match status" value="1"/>
</dbReference>
<feature type="repeat" description="TPR" evidence="1">
    <location>
        <begin position="36"/>
        <end position="69"/>
    </location>
</feature>
<evidence type="ECO:0000313" key="3">
    <source>
        <dbReference type="EMBL" id="KKS86685.1"/>
    </source>
</evidence>
<evidence type="ECO:0000256" key="1">
    <source>
        <dbReference type="PROSITE-ProRule" id="PRU00339"/>
    </source>
</evidence>
<gene>
    <name evidence="3" type="ORF">UV61_C0008G0138</name>
</gene>
<dbReference type="InterPro" id="IPR011990">
    <property type="entry name" value="TPR-like_helical_dom_sf"/>
</dbReference>
<dbReference type="EMBL" id="LCFD01000008">
    <property type="protein sequence ID" value="KKS86685.1"/>
    <property type="molecule type" value="Genomic_DNA"/>
</dbReference>
<dbReference type="Gene3D" id="1.25.40.10">
    <property type="entry name" value="Tetratricopeptide repeat domain"/>
    <property type="match status" value="1"/>
</dbReference>
<dbReference type="AlphaFoldDB" id="A0A0G1CLR1"/>
<evidence type="ECO:0000313" key="4">
    <source>
        <dbReference type="Proteomes" id="UP000034050"/>
    </source>
</evidence>
<keyword evidence="1" id="KW-0802">TPR repeat</keyword>
<protein>
    <submittedName>
        <fullName evidence="3">TPR domain protein</fullName>
    </submittedName>
</protein>
<sequence length="234" mass="26628">MDQPLTAQAIKCALCQNWKEAIRLNLELLRQNEENIEALNRLAYAYLKTGNLPSSKSTYKKVLKINKYNPIAIKNLKWLSNLTKHDIHQDPSVSPTPTIFLEEPGKTKIVILIDPAAARVLCNIASAQKVYLVLKKHRIEVRDGQDVYIGALPDDLSHRLTRFINTGNTYEAYIKNVERNNVSVFIREMKRGKKFGHLPSFSVYNNLTSRTNSFSSDREDPEVPKGDETETAET</sequence>
<proteinExistence type="predicted"/>
<dbReference type="InterPro" id="IPR019734">
    <property type="entry name" value="TPR_rpt"/>
</dbReference>
<dbReference type="PROSITE" id="PS50005">
    <property type="entry name" value="TPR"/>
    <property type="match status" value="1"/>
</dbReference>
<accession>A0A0G1CLR1</accession>
<organism evidence="3 4">
    <name type="scientific">Candidatus Gottesmanbacteria bacterium GW2011_GWB1_43_11</name>
    <dbReference type="NCBI Taxonomy" id="1618446"/>
    <lineage>
        <taxon>Bacteria</taxon>
        <taxon>Candidatus Gottesmaniibacteriota</taxon>
    </lineage>
</organism>